<dbReference type="RefSeq" id="XP_013395909.1">
    <property type="nucleotide sequence ID" value="XM_013540455.1"/>
</dbReference>
<evidence type="ECO:0000313" key="3">
    <source>
        <dbReference type="RefSeq" id="XP_013395917.1"/>
    </source>
</evidence>
<evidence type="ECO:0000313" key="2">
    <source>
        <dbReference type="RefSeq" id="XP_013395909.1"/>
    </source>
</evidence>
<protein>
    <submittedName>
        <fullName evidence="2">Uncharacterized protein LOC106162989 isoform X1</fullName>
    </submittedName>
    <submittedName>
        <fullName evidence="3">Uncharacterized protein LOC106162989 isoform X2</fullName>
    </submittedName>
</protein>
<dbReference type="KEGG" id="lak:106162989"/>
<dbReference type="RefSeq" id="XP_013395917.1">
    <property type="nucleotide sequence ID" value="XM_013540463.2"/>
</dbReference>
<evidence type="ECO:0000313" key="1">
    <source>
        <dbReference type="Proteomes" id="UP000085678"/>
    </source>
</evidence>
<dbReference type="Proteomes" id="UP000085678">
    <property type="component" value="Unplaced"/>
</dbReference>
<organism evidence="3">
    <name type="scientific">Lingula anatina</name>
    <name type="common">Brachiopod</name>
    <name type="synonym">Lingula unguis</name>
    <dbReference type="NCBI Taxonomy" id="7574"/>
    <lineage>
        <taxon>Eukaryota</taxon>
        <taxon>Metazoa</taxon>
        <taxon>Spiralia</taxon>
        <taxon>Lophotrochozoa</taxon>
        <taxon>Brachiopoda</taxon>
        <taxon>Linguliformea</taxon>
        <taxon>Lingulata</taxon>
        <taxon>Lingulida</taxon>
        <taxon>Linguloidea</taxon>
        <taxon>Lingulidae</taxon>
        <taxon>Lingula</taxon>
    </lineage>
</organism>
<proteinExistence type="predicted"/>
<accession>A0A1S3ICE9</accession>
<name>A0A1S3ICE9_LINAN</name>
<dbReference type="AlphaFoldDB" id="A0A1S3ICE9"/>
<dbReference type="GeneID" id="106162989"/>
<gene>
    <name evidence="2 3" type="primary">LOC106162989</name>
</gene>
<reference evidence="3" key="1">
    <citation type="submission" date="2023-09" db="UniProtKB">
        <authorList>
            <consortium name="RefSeq"/>
        </authorList>
    </citation>
    <scope>IDENTIFICATION</scope>
    <source>
        <tissue evidence="2 3">Gonads</tissue>
    </source>
</reference>
<keyword evidence="1" id="KW-1185">Reference proteome</keyword>
<sequence>MERVRYKDIIFHYVQRIRFGNSADLARRLAETRSRFVQQFVYRRSASARVKLCTIKDGASGWISVRNFNIGIYCRSTKTVIFQSTKEQFSNTSVHRHTAYSTQTGPLSLQNDAWVVVGCQRKLNPTYIFFLPRNSGFSILVGLLNTQ</sequence>